<gene>
    <name evidence="1" type="ORF">GA0070624_1983</name>
</gene>
<reference evidence="2" key="1">
    <citation type="submission" date="2016-06" db="EMBL/GenBank/DDBJ databases">
        <authorList>
            <person name="Varghese N."/>
            <person name="Submissions Spin"/>
        </authorList>
    </citation>
    <scope>NUCLEOTIDE SEQUENCE [LARGE SCALE GENOMIC DNA]</scope>
    <source>
        <strain evidence="2">DSM 45431</strain>
    </source>
</reference>
<evidence type="ECO:0000313" key="2">
    <source>
        <dbReference type="Proteomes" id="UP000199413"/>
    </source>
</evidence>
<dbReference type="AlphaFoldDB" id="A0A1C6RT58"/>
<dbReference type="STRING" id="568872.GA0070624_1983"/>
<dbReference type="SUPFAM" id="SSF46785">
    <property type="entry name" value="Winged helix' DNA-binding domain"/>
    <property type="match status" value="1"/>
</dbReference>
<proteinExistence type="predicted"/>
<dbReference type="Proteomes" id="UP000199413">
    <property type="component" value="Unassembled WGS sequence"/>
</dbReference>
<protein>
    <recommendedName>
        <fullName evidence="3">DNA-binding transcriptional regulator, MarR family</fullName>
    </recommendedName>
</protein>
<evidence type="ECO:0008006" key="3">
    <source>
        <dbReference type="Google" id="ProtNLM"/>
    </source>
</evidence>
<organism evidence="1 2">
    <name type="scientific">Micromonospora rhizosphaerae</name>
    <dbReference type="NCBI Taxonomy" id="568872"/>
    <lineage>
        <taxon>Bacteria</taxon>
        <taxon>Bacillati</taxon>
        <taxon>Actinomycetota</taxon>
        <taxon>Actinomycetes</taxon>
        <taxon>Micromonosporales</taxon>
        <taxon>Micromonosporaceae</taxon>
        <taxon>Micromonospora</taxon>
    </lineage>
</organism>
<sequence length="162" mass="17439">MEGLTRKEAVVSGTDKPIGYWLKHLHNLIEEQFDATLGDLGLDRRQWQILNVLSGGTRSRSEIEQALAPFWPDGVPQLDAALDGPDGLVARGWVGYDADALTLTEHGRAAHGTAAERVGGTRRLLLRGLTPEQYAETVRILSVMAGNLEAALAGRSAGGKQD</sequence>
<dbReference type="InterPro" id="IPR036388">
    <property type="entry name" value="WH-like_DNA-bd_sf"/>
</dbReference>
<dbReference type="Gene3D" id="1.10.10.10">
    <property type="entry name" value="Winged helix-like DNA-binding domain superfamily/Winged helix DNA-binding domain"/>
    <property type="match status" value="1"/>
</dbReference>
<evidence type="ECO:0000313" key="1">
    <source>
        <dbReference type="EMBL" id="SCL20382.1"/>
    </source>
</evidence>
<accession>A0A1C6RT58</accession>
<keyword evidence="2" id="KW-1185">Reference proteome</keyword>
<dbReference type="InterPro" id="IPR036390">
    <property type="entry name" value="WH_DNA-bd_sf"/>
</dbReference>
<name>A0A1C6RT58_9ACTN</name>
<dbReference type="EMBL" id="FMHV01000002">
    <property type="protein sequence ID" value="SCL20382.1"/>
    <property type="molecule type" value="Genomic_DNA"/>
</dbReference>